<reference evidence="2 3" key="1">
    <citation type="submission" date="2020-04" db="EMBL/GenBank/DDBJ databases">
        <title>Novel Paenibacillus strain UniB2 isolated from commercial digestive syrup.</title>
        <authorList>
            <person name="Thorat V."/>
            <person name="Kirdat K."/>
            <person name="Tiwarekar B."/>
            <person name="Yadav A."/>
        </authorList>
    </citation>
    <scope>NUCLEOTIDE SEQUENCE [LARGE SCALE GENOMIC DNA]</scope>
    <source>
        <strain evidence="2 3">UniB2</strain>
    </source>
</reference>
<dbReference type="Pfam" id="PF05133">
    <property type="entry name" value="SPP1_portal"/>
    <property type="match status" value="1"/>
</dbReference>
<dbReference type="InterPro" id="IPR021145">
    <property type="entry name" value="Portal_protein_SPP1_Gp6-like"/>
</dbReference>
<feature type="region of interest" description="Disordered" evidence="1">
    <location>
        <begin position="443"/>
        <end position="465"/>
    </location>
</feature>
<name>A0A6H2H050_9BACL</name>
<evidence type="ECO:0000313" key="3">
    <source>
        <dbReference type="Proteomes" id="UP000502136"/>
    </source>
</evidence>
<dbReference type="AlphaFoldDB" id="A0A6H2H050"/>
<dbReference type="EMBL" id="CP051428">
    <property type="protein sequence ID" value="QJC53063.1"/>
    <property type="molecule type" value="Genomic_DNA"/>
</dbReference>
<evidence type="ECO:0000313" key="2">
    <source>
        <dbReference type="EMBL" id="QJC53063.1"/>
    </source>
</evidence>
<feature type="compositionally biased region" description="Acidic residues" evidence="1">
    <location>
        <begin position="454"/>
        <end position="465"/>
    </location>
</feature>
<evidence type="ECO:0000256" key="1">
    <source>
        <dbReference type="SAM" id="MobiDB-lite"/>
    </source>
</evidence>
<gene>
    <name evidence="2" type="ORF">HGI30_16775</name>
</gene>
<dbReference type="NCBIfam" id="TIGR01538">
    <property type="entry name" value="portal_SPP1"/>
    <property type="match status" value="1"/>
</dbReference>
<keyword evidence="3" id="KW-1185">Reference proteome</keyword>
<dbReference type="RefSeq" id="WP_168908612.1">
    <property type="nucleotide sequence ID" value="NZ_CP051428.1"/>
</dbReference>
<sequence>MAIIRSRELLDNWEDIPAKLIHSCISEHQESIKRIDLLERYYKGKHDILQRDLGEDKGLPNNRLVANHAKYITDVAAGYFGGDPVKYSGDGIDAIMAAYKAADVDSHDSEMIKDLSMYGVARELHYMSSDDVPIPRVSCIDPRQLFLVVDDSVEYRSLFGVHYYERRDLDNKAAGWTINVYTATRILRYSAPRLGAPELELIQETPHYYGGVPIVEIWNNEEQQGDYEQQLSLINAYNVLASDRVNDKQQFVDAILLLVGASLGDDETEAGKTLKLLKKFKTLELPAIEGAGASWLTKTLNEADTEVLKNAIKNDIHEFSMVPNLTDQNFASNASGVAMKYKLFGLEQLAKTKERYFVQGLRERLKLFASILRVKGQAASTDDVTITMTRSLPSNDLETSQVITNLKDIVSAETLLAQLSFIDDPAAEAKKAAAERAAALKEQQKAFGMPMGSEDAEDEDPDDAE</sequence>
<organism evidence="2 3">
    <name type="scientific">Paenibacillus albicereus</name>
    <dbReference type="NCBI Taxonomy" id="2726185"/>
    <lineage>
        <taxon>Bacteria</taxon>
        <taxon>Bacillati</taxon>
        <taxon>Bacillota</taxon>
        <taxon>Bacilli</taxon>
        <taxon>Bacillales</taxon>
        <taxon>Paenibacillaceae</taxon>
        <taxon>Paenibacillus</taxon>
    </lineage>
</organism>
<dbReference type="Proteomes" id="UP000502136">
    <property type="component" value="Chromosome"/>
</dbReference>
<dbReference type="InterPro" id="IPR006428">
    <property type="entry name" value="Portal_SPP1-type"/>
</dbReference>
<accession>A0A6H2H050</accession>
<protein>
    <submittedName>
        <fullName evidence="2">Phage portal protein</fullName>
    </submittedName>
</protein>
<proteinExistence type="predicted"/>
<dbReference type="KEGG" id="palr:HGI30_16775"/>